<keyword evidence="2" id="KW-1185">Reference proteome</keyword>
<organism evidence="1 2">
    <name type="scientific">Nocardia amamiensis</name>
    <dbReference type="NCBI Taxonomy" id="404578"/>
    <lineage>
        <taxon>Bacteria</taxon>
        <taxon>Bacillati</taxon>
        <taxon>Actinomycetota</taxon>
        <taxon>Actinomycetes</taxon>
        <taxon>Mycobacteriales</taxon>
        <taxon>Nocardiaceae</taxon>
        <taxon>Nocardia</taxon>
    </lineage>
</organism>
<dbReference type="RefSeq" id="WP_195132423.1">
    <property type="nucleotide sequence ID" value="NZ_JADLQX010000024.1"/>
</dbReference>
<protein>
    <submittedName>
        <fullName evidence="1">Uncharacterized protein</fullName>
    </submittedName>
</protein>
<gene>
    <name evidence="1" type="ORF">IU459_27160</name>
</gene>
<proteinExistence type="predicted"/>
<evidence type="ECO:0000313" key="1">
    <source>
        <dbReference type="EMBL" id="MBF6301196.1"/>
    </source>
</evidence>
<sequence length="67" mass="7094">MTRRIARTATTTRKSTARDADKRLIAVLTALGETYSPLGVALAAAVLTDPAVLIHRLTTSEEDSAAL</sequence>
<evidence type="ECO:0000313" key="2">
    <source>
        <dbReference type="Proteomes" id="UP000702209"/>
    </source>
</evidence>
<reference evidence="1 2" key="1">
    <citation type="submission" date="2020-10" db="EMBL/GenBank/DDBJ databases">
        <title>Identification of Nocardia species via Next-generation sequencing and recognition of intraspecies genetic diversity.</title>
        <authorList>
            <person name="Li P."/>
            <person name="Li P."/>
            <person name="Lu B."/>
        </authorList>
    </citation>
    <scope>NUCLEOTIDE SEQUENCE [LARGE SCALE GENOMIC DNA]</scope>
    <source>
        <strain evidence="1 2">BJ06-0157</strain>
    </source>
</reference>
<name>A0ABS0CXW5_9NOCA</name>
<accession>A0ABS0CXW5</accession>
<comment type="caution">
    <text evidence="1">The sequence shown here is derived from an EMBL/GenBank/DDBJ whole genome shotgun (WGS) entry which is preliminary data.</text>
</comment>
<dbReference type="Proteomes" id="UP000702209">
    <property type="component" value="Unassembled WGS sequence"/>
</dbReference>
<dbReference type="EMBL" id="JADLQX010000024">
    <property type="protein sequence ID" value="MBF6301196.1"/>
    <property type="molecule type" value="Genomic_DNA"/>
</dbReference>